<evidence type="ECO:0000256" key="3">
    <source>
        <dbReference type="ARBA" id="ARBA00022705"/>
    </source>
</evidence>
<dbReference type="GO" id="GO:0000785">
    <property type="term" value="C:chromatin"/>
    <property type="evidence" value="ECO:0007669"/>
    <property type="project" value="TreeGrafter"/>
</dbReference>
<keyword evidence="3" id="KW-0235">DNA replication</keyword>
<dbReference type="OMA" id="DSESWPF"/>
<evidence type="ECO:0000313" key="5">
    <source>
        <dbReference type="EMBL" id="ENN71989.1"/>
    </source>
</evidence>
<protein>
    <recommendedName>
        <fullName evidence="2">Sister chromatid cohesion protein DCC1</fullName>
    </recommendedName>
</protein>
<accession>J3JYR7</accession>
<dbReference type="GO" id="GO:0000775">
    <property type="term" value="C:chromosome, centromeric region"/>
    <property type="evidence" value="ECO:0007669"/>
    <property type="project" value="TreeGrafter"/>
</dbReference>
<evidence type="ECO:0000256" key="2">
    <source>
        <dbReference type="ARBA" id="ARBA00017682"/>
    </source>
</evidence>
<dbReference type="GO" id="GO:0031390">
    <property type="term" value="C:Ctf18 RFC-like complex"/>
    <property type="evidence" value="ECO:0007669"/>
    <property type="project" value="InterPro"/>
</dbReference>
<dbReference type="InterPro" id="IPR019128">
    <property type="entry name" value="Dcc1"/>
</dbReference>
<evidence type="ECO:0000256" key="1">
    <source>
        <dbReference type="ARBA" id="ARBA00007017"/>
    </source>
</evidence>
<dbReference type="HOGENOM" id="CLU_034504_2_1_1"/>
<keyword evidence="8" id="KW-1185">Reference proteome</keyword>
<dbReference type="GO" id="GO:0034088">
    <property type="term" value="P:maintenance of mitotic sister chromatid cohesion"/>
    <property type="evidence" value="ECO:0007669"/>
    <property type="project" value="TreeGrafter"/>
</dbReference>
<dbReference type="Proteomes" id="UP000030742">
    <property type="component" value="Unassembled WGS sequence"/>
</dbReference>
<organism evidence="4">
    <name type="scientific">Dendroctonus ponderosae</name>
    <name type="common">Mountain pine beetle</name>
    <dbReference type="NCBI Taxonomy" id="77166"/>
    <lineage>
        <taxon>Eukaryota</taxon>
        <taxon>Metazoa</taxon>
        <taxon>Ecdysozoa</taxon>
        <taxon>Arthropoda</taxon>
        <taxon>Hexapoda</taxon>
        <taxon>Insecta</taxon>
        <taxon>Pterygota</taxon>
        <taxon>Neoptera</taxon>
        <taxon>Endopterygota</taxon>
        <taxon>Coleoptera</taxon>
        <taxon>Polyphaga</taxon>
        <taxon>Cucujiformia</taxon>
        <taxon>Curculionidae</taxon>
        <taxon>Scolytinae</taxon>
        <taxon>Dendroctonus</taxon>
    </lineage>
</organism>
<reference evidence="8 9" key="2">
    <citation type="journal article" date="2013" name="Genome Biol.">
        <title>Draft genome of the mountain pine beetle, Dendroctonus ponderosae Hopkins, a major forest pest.</title>
        <authorList>
            <person name="Keeling C.I."/>
            <person name="Yuen M.M."/>
            <person name="Liao N.Y."/>
            <person name="Docking T.R."/>
            <person name="Chan S.K."/>
            <person name="Taylor G.A."/>
            <person name="Palmquist D.L."/>
            <person name="Jackman S.D."/>
            <person name="Nguyen A."/>
            <person name="Li M."/>
            <person name="Henderson H."/>
            <person name="Janes J.K."/>
            <person name="Zhao Y."/>
            <person name="Pandoh P."/>
            <person name="Moore R."/>
            <person name="Sperling F.A."/>
            <person name="Huber D.P."/>
            <person name="Birol I."/>
            <person name="Jones S.J."/>
            <person name="Bohlmann J."/>
        </authorList>
    </citation>
    <scope>NUCLEOTIDE SEQUENCE</scope>
</reference>
<proteinExistence type="evidence at transcript level"/>
<dbReference type="EMBL" id="KB741247">
    <property type="protein sequence ID" value="ENN71989.1"/>
    <property type="molecule type" value="Genomic_DNA"/>
</dbReference>
<name>J3JYR7_DENPD</name>
<evidence type="ECO:0000313" key="9">
    <source>
        <dbReference type="Proteomes" id="UP000030742"/>
    </source>
</evidence>
<reference evidence="4" key="1">
    <citation type="journal article" date="2012" name="Insect Biochem. Mol. Biol.">
        <title>Transcriptome and full-length cDNA resources for the mountain pine beetle, Dendroctonus ponderosae Hopkins, a major insect pest of pine forests.</title>
        <authorList>
            <person name="Keeling C.I."/>
            <person name="Henderson H."/>
            <person name="Li M."/>
            <person name="Yuen M."/>
            <person name="Clark E.L."/>
            <person name="Fraser J.D."/>
            <person name="Huber D.P."/>
            <person name="Liao N.Y."/>
            <person name="Roderick Docking T."/>
            <person name="Birol I."/>
            <person name="Chan S.K."/>
            <person name="Taylor G.A."/>
            <person name="Palmquist D."/>
            <person name="Jones S.J."/>
            <person name="Bohlmann J."/>
        </authorList>
    </citation>
    <scope>NUCLEOTIDE SEQUENCE</scope>
    <source>
        <tissue evidence="4">Midgut and adhering fatbody of emerged adults of both sexes 1</tissue>
    </source>
</reference>
<gene>
    <name evidence="7" type="primary">109543519</name>
    <name evidence="6" type="ORF">D910_08658</name>
    <name evidence="5" type="ORF">YQE_11280</name>
</gene>
<dbReference type="Proteomes" id="UP000019118">
    <property type="component" value="Unassembled WGS sequence"/>
</dbReference>
<evidence type="ECO:0000313" key="6">
    <source>
        <dbReference type="EMBL" id="ERL91326.1"/>
    </source>
</evidence>
<reference evidence="7" key="3">
    <citation type="submission" date="2024-08" db="UniProtKB">
        <authorList>
            <consortium name="EnsemblMetazoa"/>
        </authorList>
    </citation>
    <scope>IDENTIFICATION</scope>
</reference>
<comment type="similarity">
    <text evidence="1">Belongs to the DCC1 family.</text>
</comment>
<dbReference type="PANTHER" id="PTHR13395:SF6">
    <property type="entry name" value="SISTER CHROMATID COHESION PROTEIN DCC1"/>
    <property type="match status" value="1"/>
</dbReference>
<dbReference type="STRING" id="77166.J3JYR7"/>
<dbReference type="OrthoDB" id="5199543at2759"/>
<dbReference type="GO" id="GO:0006260">
    <property type="term" value="P:DNA replication"/>
    <property type="evidence" value="ECO:0007669"/>
    <property type="project" value="UniProtKB-KW"/>
</dbReference>
<dbReference type="AlphaFoldDB" id="J3JYR7"/>
<dbReference type="EnsemblMetazoa" id="XM_019913266.1">
    <property type="protein sequence ID" value="XP_019768825.1"/>
    <property type="gene ID" value="LOC109543519"/>
</dbReference>
<evidence type="ECO:0000313" key="4">
    <source>
        <dbReference type="EMBL" id="AEE63355.1"/>
    </source>
</evidence>
<dbReference type="KEGG" id="dpa:109543519"/>
<dbReference type="EMBL" id="KB632281">
    <property type="protein sequence ID" value="ERL91326.1"/>
    <property type="molecule type" value="Genomic_DNA"/>
</dbReference>
<dbReference type="Pfam" id="PF09724">
    <property type="entry name" value="Dcc1"/>
    <property type="match status" value="1"/>
</dbReference>
<evidence type="ECO:0000313" key="7">
    <source>
        <dbReference type="EnsemblMetazoa" id="XP_019768825.1"/>
    </source>
</evidence>
<dbReference type="PANTHER" id="PTHR13395">
    <property type="entry name" value="SISTER CHROMATID COHESION PROTEIN DCC1-RELATED"/>
    <property type="match status" value="1"/>
</dbReference>
<evidence type="ECO:0000313" key="8">
    <source>
        <dbReference type="Proteomes" id="UP000019118"/>
    </source>
</evidence>
<dbReference type="EMBL" id="BT128397">
    <property type="protein sequence ID" value="AEE63355.1"/>
    <property type="molecule type" value="mRNA"/>
</dbReference>
<sequence length="393" mass="45170">MDIDTKRTPKEAEEILNFAKLSKDDLLPTSQALYFSRSNVHDNSFCFLQLSNELLKCVENHEPLVIKGCNNDDLVICSDTTTFHVTSSETSNNMLLVKPATMFEELKTQTEERVESIEVCGIFQIYLEAQVGKCSLHRLSEMLKNSVYKGPEYERHVDPDQLYTMQQLKNVVQASDAELLEALDSMDVIEIEGFVRELEFDYHFRVLSYMLKIIDENSWTISTVDYDVTCDSLKEIVPEAIIEALFKKYTSEFRIIDGARLFKYKPQEVCQIFARAILRSAAKFNLEEFLQAWQESVPEGIVTNEEMLYGIAIINRKSSPKVIWEFEEALLPDDINERLHMLFEAKDKWTVAEIAPYIKRLATNKLDVNALLAKYARASKVGGVKYYSAKHTS</sequence>